<organism evidence="5 6">
    <name type="scientific">Caulochytrium protostelioides</name>
    <dbReference type="NCBI Taxonomy" id="1555241"/>
    <lineage>
        <taxon>Eukaryota</taxon>
        <taxon>Fungi</taxon>
        <taxon>Fungi incertae sedis</taxon>
        <taxon>Chytridiomycota</taxon>
        <taxon>Chytridiomycota incertae sedis</taxon>
        <taxon>Chytridiomycetes</taxon>
        <taxon>Caulochytriales</taxon>
        <taxon>Caulochytriaceae</taxon>
        <taxon>Caulochytrium</taxon>
    </lineage>
</organism>
<reference evidence="6" key="1">
    <citation type="journal article" date="2018" name="Nat. Microbiol.">
        <title>Leveraging single-cell genomics to expand the fungal tree of life.</title>
        <authorList>
            <person name="Ahrendt S.R."/>
            <person name="Quandt C.A."/>
            <person name="Ciobanu D."/>
            <person name="Clum A."/>
            <person name="Salamov A."/>
            <person name="Andreopoulos B."/>
            <person name="Cheng J.F."/>
            <person name="Woyke T."/>
            <person name="Pelin A."/>
            <person name="Henrissat B."/>
            <person name="Reynolds N.K."/>
            <person name="Benny G.L."/>
            <person name="Smith M.E."/>
            <person name="James T.Y."/>
            <person name="Grigoriev I.V."/>
        </authorList>
    </citation>
    <scope>NUCLEOTIDE SEQUENCE [LARGE SCALE GENOMIC DNA]</scope>
    <source>
        <strain evidence="6">ATCC 52028</strain>
    </source>
</reference>
<name>A0A4V1IVA1_9FUNG</name>
<evidence type="ECO:0000256" key="3">
    <source>
        <dbReference type="SAM" id="MobiDB-lite"/>
    </source>
</evidence>
<dbReference type="Gene3D" id="2.130.10.10">
    <property type="entry name" value="YVTN repeat-like/Quinoprotein amine dehydrogenase"/>
    <property type="match status" value="2"/>
</dbReference>
<feature type="domain" description="Transcription factor spt8 beta-propeller" evidence="4">
    <location>
        <begin position="1"/>
        <end position="77"/>
    </location>
</feature>
<feature type="region of interest" description="Disordered" evidence="3">
    <location>
        <begin position="79"/>
        <end position="114"/>
    </location>
</feature>
<dbReference type="SUPFAM" id="SSF50978">
    <property type="entry name" value="WD40 repeat-like"/>
    <property type="match status" value="1"/>
</dbReference>
<gene>
    <name evidence="5" type="ORF">CXG81DRAFT_3084</name>
</gene>
<evidence type="ECO:0000259" key="4">
    <source>
        <dbReference type="Pfam" id="PF23798"/>
    </source>
</evidence>
<protein>
    <recommendedName>
        <fullName evidence="4">Transcription factor spt8 beta-propeller domain-containing protein</fullName>
    </recommendedName>
</protein>
<keyword evidence="2" id="KW-0677">Repeat</keyword>
<keyword evidence="6" id="KW-1185">Reference proteome</keyword>
<evidence type="ECO:0000313" key="5">
    <source>
        <dbReference type="EMBL" id="RKP03339.1"/>
    </source>
</evidence>
<dbReference type="SMART" id="SM00320">
    <property type="entry name" value="WD40"/>
    <property type="match status" value="6"/>
</dbReference>
<evidence type="ECO:0000256" key="2">
    <source>
        <dbReference type="ARBA" id="ARBA00022737"/>
    </source>
</evidence>
<dbReference type="EMBL" id="ML014124">
    <property type="protein sequence ID" value="RKP03339.1"/>
    <property type="molecule type" value="Genomic_DNA"/>
</dbReference>
<dbReference type="InterPro" id="IPR015943">
    <property type="entry name" value="WD40/YVTN_repeat-like_dom_sf"/>
</dbReference>
<dbReference type="PANTHER" id="PTHR19848">
    <property type="entry name" value="WD40 REPEAT PROTEIN"/>
    <property type="match status" value="1"/>
</dbReference>
<feature type="non-terminal residue" evidence="5">
    <location>
        <position position="512"/>
    </location>
</feature>
<feature type="domain" description="Transcription factor spt8 beta-propeller" evidence="4">
    <location>
        <begin position="113"/>
        <end position="213"/>
    </location>
</feature>
<feature type="compositionally biased region" description="Pro residues" evidence="3">
    <location>
        <begin position="82"/>
        <end position="95"/>
    </location>
</feature>
<feature type="non-terminal residue" evidence="5">
    <location>
        <position position="1"/>
    </location>
</feature>
<dbReference type="STRING" id="1555241.A0A4V1IVA1"/>
<dbReference type="OrthoDB" id="10260946at2759"/>
<dbReference type="InterPro" id="IPR057544">
    <property type="entry name" value="Beta-prop_SPT8"/>
</dbReference>
<evidence type="ECO:0000256" key="1">
    <source>
        <dbReference type="ARBA" id="ARBA00022574"/>
    </source>
</evidence>
<evidence type="ECO:0000313" key="6">
    <source>
        <dbReference type="Proteomes" id="UP000274922"/>
    </source>
</evidence>
<feature type="region of interest" description="Disordered" evidence="3">
    <location>
        <begin position="370"/>
        <end position="395"/>
    </location>
</feature>
<dbReference type="AlphaFoldDB" id="A0A4V1IVA1"/>
<feature type="compositionally biased region" description="Low complexity" evidence="3">
    <location>
        <begin position="96"/>
        <end position="113"/>
    </location>
</feature>
<dbReference type="Proteomes" id="UP000274922">
    <property type="component" value="Unassembled WGS sequence"/>
</dbReference>
<keyword evidence="1" id="KW-0853">WD repeat</keyword>
<dbReference type="InterPro" id="IPR001680">
    <property type="entry name" value="WD40_rpt"/>
</dbReference>
<accession>A0A4V1IVA1</accession>
<dbReference type="InterPro" id="IPR036322">
    <property type="entry name" value="WD40_repeat_dom_sf"/>
</dbReference>
<proteinExistence type="predicted"/>
<dbReference type="Pfam" id="PF23798">
    <property type="entry name" value="Beta-prop_SPT8"/>
    <property type="match status" value="4"/>
</dbReference>
<dbReference type="PANTHER" id="PTHR19848:SF8">
    <property type="entry name" value="F-BOX AND WD REPEAT DOMAIN CONTAINING 7"/>
    <property type="match status" value="1"/>
</dbReference>
<sequence length="512" mass="53603">YDLKATLLALHPCGVNAVAATEDMRWLFTGGEDGLIRKFDFVASRNGEQPLTLTQRHGLPESMWKAGFLASAWENDEYVAPPSAPPPPPPPPPAAAAPATIPSAAPADPPARATKVSPVHSIAVHSQGVWALSGCENGQVNLWSVRHDEGTLIHAFRHHTKAVAAITILPDEHGFVSGAWDRGTRVQSLDTGAIVQSYDDAQAQVIAVAMQPYAGGAGSVPASEPGAAAFSAVGGIGGPCSHRGRHPAVMMAASFDGAVRIYDIRTPSSTAQTAFLAGGAARDQRPPWAVGVCWSTEGTHLYVGRRDCAVDELDLRMTRVSRTLRFPRGSGPVTAVMAMPNGNKLLCASFDNLRMYNLLDGHVDPAAGAGAGAGAVKNERETAAPAMPHHPPSTEPMAVDGAARLTVKRDPDGVPPSASWDLDMGGMASDALAGPADAATPLSAPVAKKRRKWEEDATTPYEIIPGHHGGIIAALYLDPSGRFAVSASGTRGWDATTTNLCFVYDVESQEAP</sequence>
<feature type="domain" description="Transcription factor spt8 beta-propeller" evidence="4">
    <location>
        <begin position="455"/>
        <end position="507"/>
    </location>
</feature>
<feature type="domain" description="Transcription factor spt8 beta-propeller" evidence="4">
    <location>
        <begin position="248"/>
        <end position="361"/>
    </location>
</feature>